<dbReference type="OrthoDB" id="10628427at2759"/>
<gene>
    <name evidence="1" type="ORF">L596_007609</name>
</gene>
<evidence type="ECO:0000313" key="1">
    <source>
        <dbReference type="EMBL" id="TKR93083.1"/>
    </source>
</evidence>
<keyword evidence="2" id="KW-1185">Reference proteome</keyword>
<dbReference type="Proteomes" id="UP000298663">
    <property type="component" value="Unassembled WGS sequence"/>
</dbReference>
<reference evidence="1 2" key="1">
    <citation type="journal article" date="2015" name="Genome Biol.">
        <title>Comparative genomics of Steinernema reveals deeply conserved gene regulatory networks.</title>
        <authorList>
            <person name="Dillman A.R."/>
            <person name="Macchietto M."/>
            <person name="Porter C.F."/>
            <person name="Rogers A."/>
            <person name="Williams B."/>
            <person name="Antoshechkin I."/>
            <person name="Lee M.M."/>
            <person name="Goodwin Z."/>
            <person name="Lu X."/>
            <person name="Lewis E.E."/>
            <person name="Goodrich-Blair H."/>
            <person name="Stock S.P."/>
            <person name="Adams B.J."/>
            <person name="Sternberg P.W."/>
            <person name="Mortazavi A."/>
        </authorList>
    </citation>
    <scope>NUCLEOTIDE SEQUENCE [LARGE SCALE GENOMIC DNA]</scope>
    <source>
        <strain evidence="1 2">ALL</strain>
    </source>
</reference>
<comment type="caution">
    <text evidence="1">The sequence shown here is derived from an EMBL/GenBank/DDBJ whole genome shotgun (WGS) entry which is preliminary data.</text>
</comment>
<evidence type="ECO:0000313" key="2">
    <source>
        <dbReference type="Proteomes" id="UP000298663"/>
    </source>
</evidence>
<sequence>MKTVCKFSDCPPYYKGLATGYLRVVDLMGLMPKEETTLEIFADDSLDIPALSEATEIEPWKVERTSPVLMLK</sequence>
<protein>
    <submittedName>
        <fullName evidence="1">Uncharacterized protein</fullName>
    </submittedName>
</protein>
<dbReference type="EMBL" id="AZBU02000002">
    <property type="protein sequence ID" value="TKR93083.1"/>
    <property type="molecule type" value="Genomic_DNA"/>
</dbReference>
<accession>A0A4U5PAG4</accession>
<organism evidence="1 2">
    <name type="scientific">Steinernema carpocapsae</name>
    <name type="common">Entomopathogenic nematode</name>
    <dbReference type="NCBI Taxonomy" id="34508"/>
    <lineage>
        <taxon>Eukaryota</taxon>
        <taxon>Metazoa</taxon>
        <taxon>Ecdysozoa</taxon>
        <taxon>Nematoda</taxon>
        <taxon>Chromadorea</taxon>
        <taxon>Rhabditida</taxon>
        <taxon>Tylenchina</taxon>
        <taxon>Panagrolaimomorpha</taxon>
        <taxon>Strongyloidoidea</taxon>
        <taxon>Steinernematidae</taxon>
        <taxon>Steinernema</taxon>
    </lineage>
</organism>
<proteinExistence type="predicted"/>
<reference evidence="1 2" key="2">
    <citation type="journal article" date="2019" name="G3 (Bethesda)">
        <title>Hybrid Assembly of the Genome of the Entomopathogenic Nematode Steinernema carpocapsae Identifies the X-Chromosome.</title>
        <authorList>
            <person name="Serra L."/>
            <person name="Macchietto M."/>
            <person name="Macias-Munoz A."/>
            <person name="McGill C.J."/>
            <person name="Rodriguez I.M."/>
            <person name="Rodriguez B."/>
            <person name="Murad R."/>
            <person name="Mortazavi A."/>
        </authorList>
    </citation>
    <scope>NUCLEOTIDE SEQUENCE [LARGE SCALE GENOMIC DNA]</scope>
    <source>
        <strain evidence="1 2">ALL</strain>
    </source>
</reference>
<dbReference type="AlphaFoldDB" id="A0A4U5PAG4"/>
<name>A0A4U5PAG4_STECR</name>